<dbReference type="SUPFAM" id="SSF52047">
    <property type="entry name" value="RNI-like"/>
    <property type="match status" value="1"/>
</dbReference>
<dbReference type="SUPFAM" id="SSF81383">
    <property type="entry name" value="F-box domain"/>
    <property type="match status" value="1"/>
</dbReference>
<dbReference type="InterPro" id="IPR050232">
    <property type="entry name" value="FBL13/AtMIF1-like"/>
</dbReference>
<keyword evidence="3" id="KW-1185">Reference proteome</keyword>
<dbReference type="Gene3D" id="1.20.1280.50">
    <property type="match status" value="1"/>
</dbReference>
<dbReference type="Pfam" id="PF00646">
    <property type="entry name" value="F-box"/>
    <property type="match status" value="1"/>
</dbReference>
<dbReference type="Pfam" id="PF24758">
    <property type="entry name" value="LRR_At5g56370"/>
    <property type="match status" value="1"/>
</dbReference>
<reference evidence="2 3" key="1">
    <citation type="submission" date="2020-06" db="EMBL/GenBank/DDBJ databases">
        <title>Transcriptomic and genomic resources for Thalictrum thalictroides and T. hernandezii: Facilitating candidate gene discovery in an emerging model plant lineage.</title>
        <authorList>
            <person name="Arias T."/>
            <person name="Riano-Pachon D.M."/>
            <person name="Di Stilio V.S."/>
        </authorList>
    </citation>
    <scope>NUCLEOTIDE SEQUENCE [LARGE SCALE GENOMIC DNA]</scope>
    <source>
        <strain evidence="3">cv. WT478/WT964</strain>
        <tissue evidence="2">Leaves</tissue>
    </source>
</reference>
<dbReference type="Proteomes" id="UP000554482">
    <property type="component" value="Unassembled WGS sequence"/>
</dbReference>
<dbReference type="Gene3D" id="3.80.10.10">
    <property type="entry name" value="Ribonuclease Inhibitor"/>
    <property type="match status" value="2"/>
</dbReference>
<organism evidence="2 3">
    <name type="scientific">Thalictrum thalictroides</name>
    <name type="common">Rue-anemone</name>
    <name type="synonym">Anemone thalictroides</name>
    <dbReference type="NCBI Taxonomy" id="46969"/>
    <lineage>
        <taxon>Eukaryota</taxon>
        <taxon>Viridiplantae</taxon>
        <taxon>Streptophyta</taxon>
        <taxon>Embryophyta</taxon>
        <taxon>Tracheophyta</taxon>
        <taxon>Spermatophyta</taxon>
        <taxon>Magnoliopsida</taxon>
        <taxon>Ranunculales</taxon>
        <taxon>Ranunculaceae</taxon>
        <taxon>Thalictroideae</taxon>
        <taxon>Thalictrum</taxon>
    </lineage>
</organism>
<dbReference type="InterPro" id="IPR001810">
    <property type="entry name" value="F-box_dom"/>
</dbReference>
<dbReference type="OrthoDB" id="1933477at2759"/>
<dbReference type="EMBL" id="JABWDY010008978">
    <property type="protein sequence ID" value="KAF5201776.1"/>
    <property type="molecule type" value="Genomic_DNA"/>
</dbReference>
<name>A0A7J6WWF4_THATH</name>
<comment type="caution">
    <text evidence="2">The sequence shown here is derived from an EMBL/GenBank/DDBJ whole genome shotgun (WGS) entry which is preliminary data.</text>
</comment>
<dbReference type="PANTHER" id="PTHR31900:SF30">
    <property type="entry name" value="SUPERFAMILY PROTEIN, PUTATIVE-RELATED"/>
    <property type="match status" value="1"/>
</dbReference>
<sequence>MDDEDRISSLPEEIRNHIVSFLPMEQAIRTSILSTKWRKVCSSLSNFNFSHHDFRWKKEFNLEQFKEVVYQTLSRHDNSDIKQFLLSIDRIDDDDEDVIDEFEPHFNEWISFAVNHNVRELNVWGVQAGVIKQLSVCFVTSCNRLEELMLGYINLKLFTNVRFPNLTTLFLNKVDVSSVSVMNQFFSSCPVLEVLEMSSSSLEYKEKGEEDRSYDFILNIPSPNLKVLGISDLPRHGNHQIKILSKNLHKLGYHGGEPPSFGSNIIPSLDEATFDITTGLHSLNNTAGDNQWASKILTDLRSVTKLHLGTFYLEFLTREQGLLARLPTSYCSLKHLHLDLYPTKNQVEVITFLLRSYPNLQTLHISIKVQCGYNDYTFNMEEYWKTQELNTDGMLKQLRSVEIESFEGSEFELALVSSLLQNADVMEKMDILLSKKYQNDAASSLSIKEKIKMIASVSPNAAVSVLEIYSVNDFLAWKWARAKHERNSRREPRQ</sequence>
<evidence type="ECO:0000313" key="2">
    <source>
        <dbReference type="EMBL" id="KAF5201776.1"/>
    </source>
</evidence>
<accession>A0A7J6WWF4</accession>
<dbReference type="InterPro" id="IPR055411">
    <property type="entry name" value="LRR_FXL15/At3g58940/PEG3-like"/>
</dbReference>
<gene>
    <name evidence="2" type="ORF">FRX31_008638</name>
</gene>
<feature type="domain" description="F-box" evidence="1">
    <location>
        <begin position="4"/>
        <end position="59"/>
    </location>
</feature>
<evidence type="ECO:0000259" key="1">
    <source>
        <dbReference type="PROSITE" id="PS50181"/>
    </source>
</evidence>
<dbReference type="InterPro" id="IPR036047">
    <property type="entry name" value="F-box-like_dom_sf"/>
</dbReference>
<dbReference type="AlphaFoldDB" id="A0A7J6WWF4"/>
<proteinExistence type="predicted"/>
<protein>
    <submittedName>
        <fullName evidence="2">Fbd-associated f-box protein</fullName>
    </submittedName>
</protein>
<evidence type="ECO:0000313" key="3">
    <source>
        <dbReference type="Proteomes" id="UP000554482"/>
    </source>
</evidence>
<dbReference type="InterPro" id="IPR032675">
    <property type="entry name" value="LRR_dom_sf"/>
</dbReference>
<dbReference type="PANTHER" id="PTHR31900">
    <property type="entry name" value="F-BOX/RNI SUPERFAMILY PROTEIN-RELATED"/>
    <property type="match status" value="1"/>
</dbReference>
<dbReference type="PROSITE" id="PS50181">
    <property type="entry name" value="FBOX"/>
    <property type="match status" value="1"/>
</dbReference>